<reference evidence="3" key="1">
    <citation type="journal article" date="2011" name="Genome Res.">
        <title>Phylogeny-wide analysis of social amoeba genomes highlights ancient origins for complex intercellular communication.</title>
        <authorList>
            <person name="Heidel A.J."/>
            <person name="Lawal H.M."/>
            <person name="Felder M."/>
            <person name="Schilde C."/>
            <person name="Helps N.R."/>
            <person name="Tunggal B."/>
            <person name="Rivero F."/>
            <person name="John U."/>
            <person name="Schleicher M."/>
            <person name="Eichinger L."/>
            <person name="Platzer M."/>
            <person name="Noegel A.A."/>
            <person name="Schaap P."/>
            <person name="Gloeckner G."/>
        </authorList>
    </citation>
    <scope>NUCLEOTIDE SEQUENCE [LARGE SCALE GENOMIC DNA]</scope>
    <source>
        <strain evidence="3">SH3</strain>
    </source>
</reference>
<dbReference type="AlphaFoldDB" id="F4QFD2"/>
<protein>
    <submittedName>
        <fullName evidence="2">Uncharacterized protein</fullName>
    </submittedName>
</protein>
<feature type="region of interest" description="Disordered" evidence="1">
    <location>
        <begin position="1"/>
        <end position="30"/>
    </location>
</feature>
<sequence>MIENSLTKEEGEKKKKKNKNKNKKKNSSEYVEPGTIVEGINDEHNHIYNYGNVIDGRVETSIPWTEEILTQYLNAAGYVQGSGNTECNKVEMIPYFIKFADNSLFLANNFGEKRKNGEFFLPIKITGDALTDFDTVYTWIGSKLLAKLMMEVIITNTSSRSQAKIRMEKEKVREPETIESALEKLGRIAILHWHVPQCQSFFWHFRLVLSIVVTMNKLEIRDTSKEKEKEEDNDGDRVEIDKLQINDDDHLESQQTTSTSTTTFKSTEEKEEEEEKNKKKNNNNKKKKKKRKTKVAYVEPGTLVVGINDEHNHIYNYGNVIDVKGVDTSKPWTEEILGRYLKDAGFVKGSGNTPSNKAEMTPYYVKFANKFLFLANNFRHYRRIIGHFNPIELTGNGMKDFELAYDWIGSSLFEDMKNGQPPSCEIMTTLLLVAAYLMGFPGFGRGSLPKYKNILVKMNKEIPRDPSQLFIKIKYYYYRYYGLPDQQRSVVWDKDKLTQYLQHNGIRKYSPTRYTKTVENIHYITSLAKFMMEVIITNTESNDVLIKIKMEKEKVKQIESVESALERMARMAIPHWSKREDRWAIYMKINCAAITLLAFQTGIQDYVYPPLIDGYLKEELLNDLEYDNLAFENDDIKTMSFSIYHFLAKSLIK</sequence>
<dbReference type="KEGG" id="dfa:DFA_11200"/>
<proteinExistence type="predicted"/>
<gene>
    <name evidence="2" type="ORF">DFA_11200</name>
</gene>
<evidence type="ECO:0000313" key="2">
    <source>
        <dbReference type="EMBL" id="EGG13439.1"/>
    </source>
</evidence>
<dbReference type="EMBL" id="GL883029">
    <property type="protein sequence ID" value="EGG13439.1"/>
    <property type="molecule type" value="Genomic_DNA"/>
</dbReference>
<keyword evidence="3" id="KW-1185">Reference proteome</keyword>
<accession>F4QFD2</accession>
<name>F4QFD2_CACFS</name>
<feature type="compositionally biased region" description="Basic residues" evidence="1">
    <location>
        <begin position="278"/>
        <end position="293"/>
    </location>
</feature>
<feature type="compositionally biased region" description="Basic and acidic residues" evidence="1">
    <location>
        <begin position="1"/>
        <end position="13"/>
    </location>
</feature>
<feature type="compositionally biased region" description="Low complexity" evidence="1">
    <location>
        <begin position="256"/>
        <end position="265"/>
    </location>
</feature>
<evidence type="ECO:0000256" key="1">
    <source>
        <dbReference type="SAM" id="MobiDB-lite"/>
    </source>
</evidence>
<feature type="region of interest" description="Disordered" evidence="1">
    <location>
        <begin position="244"/>
        <end position="293"/>
    </location>
</feature>
<dbReference type="Proteomes" id="UP000007797">
    <property type="component" value="Unassembled WGS sequence"/>
</dbReference>
<dbReference type="RefSeq" id="XP_004350143.1">
    <property type="nucleotide sequence ID" value="XM_004350093.1"/>
</dbReference>
<dbReference type="GeneID" id="14866093"/>
<feature type="compositionally biased region" description="Basic residues" evidence="1">
    <location>
        <begin position="14"/>
        <end position="25"/>
    </location>
</feature>
<evidence type="ECO:0000313" key="3">
    <source>
        <dbReference type="Proteomes" id="UP000007797"/>
    </source>
</evidence>
<organism evidence="2 3">
    <name type="scientific">Cavenderia fasciculata</name>
    <name type="common">Slime mold</name>
    <name type="synonym">Dictyostelium fasciculatum</name>
    <dbReference type="NCBI Taxonomy" id="261658"/>
    <lineage>
        <taxon>Eukaryota</taxon>
        <taxon>Amoebozoa</taxon>
        <taxon>Evosea</taxon>
        <taxon>Eumycetozoa</taxon>
        <taxon>Dictyostelia</taxon>
        <taxon>Acytosteliales</taxon>
        <taxon>Cavenderiaceae</taxon>
        <taxon>Cavenderia</taxon>
    </lineage>
</organism>